<dbReference type="InterPro" id="IPR005467">
    <property type="entry name" value="His_kinase_dom"/>
</dbReference>
<keyword evidence="7" id="KW-0418">Kinase</keyword>
<dbReference type="SUPFAM" id="SSF158472">
    <property type="entry name" value="HAMP domain-like"/>
    <property type="match status" value="1"/>
</dbReference>
<evidence type="ECO:0000256" key="7">
    <source>
        <dbReference type="ARBA" id="ARBA00022777"/>
    </source>
</evidence>
<organism evidence="14 15">
    <name type="scientific">Shinella sumterensis</name>
    <dbReference type="NCBI Taxonomy" id="1967501"/>
    <lineage>
        <taxon>Bacteria</taxon>
        <taxon>Pseudomonadati</taxon>
        <taxon>Pseudomonadota</taxon>
        <taxon>Alphaproteobacteria</taxon>
        <taxon>Hyphomicrobiales</taxon>
        <taxon>Rhizobiaceae</taxon>
        <taxon>Shinella</taxon>
    </lineage>
</organism>
<dbReference type="PROSITE" id="PS50109">
    <property type="entry name" value="HIS_KIN"/>
    <property type="match status" value="1"/>
</dbReference>
<dbReference type="Gene3D" id="6.10.340.10">
    <property type="match status" value="1"/>
</dbReference>
<evidence type="ECO:0000256" key="3">
    <source>
        <dbReference type="ARBA" id="ARBA00012438"/>
    </source>
</evidence>
<gene>
    <name evidence="14" type="ORF">Q9313_28005</name>
</gene>
<keyword evidence="8 11" id="KW-1133">Transmembrane helix</keyword>
<feature type="domain" description="Histidine kinase" evidence="12">
    <location>
        <begin position="237"/>
        <end position="450"/>
    </location>
</feature>
<dbReference type="PANTHER" id="PTHR45436">
    <property type="entry name" value="SENSOR HISTIDINE KINASE YKOH"/>
    <property type="match status" value="1"/>
</dbReference>
<dbReference type="SMART" id="SM00387">
    <property type="entry name" value="HATPase_c"/>
    <property type="match status" value="1"/>
</dbReference>
<proteinExistence type="predicted"/>
<dbReference type="InterPro" id="IPR036890">
    <property type="entry name" value="HATPase_C_sf"/>
</dbReference>
<evidence type="ECO:0000256" key="6">
    <source>
        <dbReference type="ARBA" id="ARBA00022692"/>
    </source>
</evidence>
<dbReference type="Gene3D" id="3.30.565.10">
    <property type="entry name" value="Histidine kinase-like ATPase, C-terminal domain"/>
    <property type="match status" value="1"/>
</dbReference>
<evidence type="ECO:0000259" key="13">
    <source>
        <dbReference type="PROSITE" id="PS50885"/>
    </source>
</evidence>
<evidence type="ECO:0000256" key="2">
    <source>
        <dbReference type="ARBA" id="ARBA00004370"/>
    </source>
</evidence>
<dbReference type="InterPro" id="IPR004358">
    <property type="entry name" value="Sig_transdc_His_kin-like_C"/>
</dbReference>
<comment type="catalytic activity">
    <reaction evidence="1">
        <text>ATP + protein L-histidine = ADP + protein N-phospho-L-histidine.</text>
        <dbReference type="EC" id="2.7.13.3"/>
    </reaction>
</comment>
<dbReference type="PRINTS" id="PR00344">
    <property type="entry name" value="BCTRLSENSOR"/>
</dbReference>
<comment type="subcellular location">
    <subcellularLocation>
        <location evidence="2">Membrane</location>
    </subcellularLocation>
</comment>
<dbReference type="GO" id="GO:0000155">
    <property type="term" value="F:phosphorelay sensor kinase activity"/>
    <property type="evidence" value="ECO:0007669"/>
    <property type="project" value="InterPro"/>
</dbReference>
<evidence type="ECO:0000256" key="4">
    <source>
        <dbReference type="ARBA" id="ARBA00022553"/>
    </source>
</evidence>
<name>A0AA50CVD7_9HYPH</name>
<dbReference type="SUPFAM" id="SSF47384">
    <property type="entry name" value="Homodimeric domain of signal transducing histidine kinase"/>
    <property type="match status" value="1"/>
</dbReference>
<feature type="transmembrane region" description="Helical" evidence="11">
    <location>
        <begin position="12"/>
        <end position="34"/>
    </location>
</feature>
<dbReference type="InterPro" id="IPR003660">
    <property type="entry name" value="HAMP_dom"/>
</dbReference>
<feature type="transmembrane region" description="Helical" evidence="11">
    <location>
        <begin position="151"/>
        <end position="176"/>
    </location>
</feature>
<dbReference type="PANTHER" id="PTHR45436:SF8">
    <property type="entry name" value="HISTIDINE KINASE"/>
    <property type="match status" value="1"/>
</dbReference>
<dbReference type="EMBL" id="CP132308">
    <property type="protein sequence ID" value="WLS01233.1"/>
    <property type="molecule type" value="Genomic_DNA"/>
</dbReference>
<evidence type="ECO:0000259" key="12">
    <source>
        <dbReference type="PROSITE" id="PS50109"/>
    </source>
</evidence>
<dbReference type="SUPFAM" id="SSF55874">
    <property type="entry name" value="ATPase domain of HSP90 chaperone/DNA topoisomerase II/histidine kinase"/>
    <property type="match status" value="1"/>
</dbReference>
<dbReference type="GO" id="GO:0005524">
    <property type="term" value="F:ATP binding"/>
    <property type="evidence" value="ECO:0007669"/>
    <property type="project" value="UniProtKB-KW"/>
</dbReference>
<dbReference type="InterPro" id="IPR050428">
    <property type="entry name" value="TCS_sensor_his_kinase"/>
</dbReference>
<geneLocation type="plasmid" evidence="14 15">
    <name>unnamed6</name>
</geneLocation>
<evidence type="ECO:0000256" key="10">
    <source>
        <dbReference type="ARBA" id="ARBA00023136"/>
    </source>
</evidence>
<evidence type="ECO:0000256" key="9">
    <source>
        <dbReference type="ARBA" id="ARBA00023012"/>
    </source>
</evidence>
<dbReference type="GO" id="GO:0005886">
    <property type="term" value="C:plasma membrane"/>
    <property type="evidence" value="ECO:0007669"/>
    <property type="project" value="TreeGrafter"/>
</dbReference>
<keyword evidence="10 11" id="KW-0472">Membrane</keyword>
<evidence type="ECO:0000256" key="1">
    <source>
        <dbReference type="ARBA" id="ARBA00000085"/>
    </source>
</evidence>
<keyword evidence="15" id="KW-1185">Reference proteome</keyword>
<keyword evidence="4" id="KW-0597">Phosphoprotein</keyword>
<reference evidence="14 15" key="1">
    <citation type="submission" date="2023-08" db="EMBL/GenBank/DDBJ databases">
        <title>Pathogen: clinical or host-associated sample.</title>
        <authorList>
            <person name="Hergert J."/>
            <person name="Casey R."/>
            <person name="Wagner J."/>
            <person name="Young E.L."/>
            <person name="Oakeson K.F."/>
        </authorList>
    </citation>
    <scope>NUCLEOTIDE SEQUENCE [LARGE SCALE GENOMIC DNA]</scope>
    <source>
        <strain evidence="14 15">1760953</strain>
        <plasmid evidence="14 15">unnamed6</plasmid>
    </source>
</reference>
<keyword evidence="5" id="KW-0808">Transferase</keyword>
<feature type="domain" description="HAMP" evidence="13">
    <location>
        <begin position="176"/>
        <end position="229"/>
    </location>
</feature>
<dbReference type="Pfam" id="PF02518">
    <property type="entry name" value="HATPase_c"/>
    <property type="match status" value="1"/>
</dbReference>
<dbReference type="Pfam" id="PF00672">
    <property type="entry name" value="HAMP"/>
    <property type="match status" value="1"/>
</dbReference>
<dbReference type="EC" id="2.7.13.3" evidence="3"/>
<dbReference type="Proteomes" id="UP001234585">
    <property type="component" value="Plasmid unnamed6"/>
</dbReference>
<keyword evidence="14" id="KW-0547">Nucleotide-binding</keyword>
<keyword evidence="9" id="KW-0902">Two-component regulatory system</keyword>
<protein>
    <recommendedName>
        <fullName evidence="3">histidine kinase</fullName>
        <ecNumber evidence="3">2.7.13.3</ecNumber>
    </recommendedName>
</protein>
<dbReference type="InterPro" id="IPR036097">
    <property type="entry name" value="HisK_dim/P_sf"/>
</dbReference>
<dbReference type="RefSeq" id="WP_306041591.1">
    <property type="nucleotide sequence ID" value="NZ_CP132308.1"/>
</dbReference>
<evidence type="ECO:0000256" key="11">
    <source>
        <dbReference type="SAM" id="Phobius"/>
    </source>
</evidence>
<evidence type="ECO:0000256" key="8">
    <source>
        <dbReference type="ARBA" id="ARBA00022989"/>
    </source>
</evidence>
<keyword evidence="6 11" id="KW-0812">Transmembrane</keyword>
<keyword evidence="14" id="KW-0614">Plasmid</keyword>
<accession>A0AA50CVD7</accession>
<dbReference type="SMART" id="SM00304">
    <property type="entry name" value="HAMP"/>
    <property type="match status" value="1"/>
</dbReference>
<evidence type="ECO:0000313" key="15">
    <source>
        <dbReference type="Proteomes" id="UP001234585"/>
    </source>
</evidence>
<evidence type="ECO:0000256" key="5">
    <source>
        <dbReference type="ARBA" id="ARBA00022679"/>
    </source>
</evidence>
<keyword evidence="14" id="KW-0067">ATP-binding</keyword>
<sequence>MLAGSVFKSTAVRLAIIYIALFVIAYLVANIAAYQMVIRFLDDRLNANVMERYREITSAYEGRGLVGAVWMIESHGPAIRGQETMYTLRGPAGELVAGNAELADVPAGFSLLRPEDQHASASHYKLFRGPLGENDLTVGISYRDTDELARIVLISFGWATAIILAVGMTGAAILAYRTRKRIFVLSRTAHEIGHGELSKRLPVSSRMDEIDVLSSEVNVALARLELSVSTLKQVTTDVAHDLKTPIGRTFLVLEDAMESDGVGDMRGGIEAALVELKSIADTFDALLRIAQIEARIRTENFTVFDLKPLVTDLYEIYEAIAVEGGYELSLSIGSGACLINGDPDLIRQLLANLLTNSMRHTPDGSKIALELSRGHRTISLGVSDNGSGIPREERKRVFDRFYRLEKSRTTTGSGLGLSLVKAIAELHGANTELLDNEPGLQVVTKFREAENGNL</sequence>
<dbReference type="PROSITE" id="PS50885">
    <property type="entry name" value="HAMP"/>
    <property type="match status" value="1"/>
</dbReference>
<dbReference type="InterPro" id="IPR003594">
    <property type="entry name" value="HATPase_dom"/>
</dbReference>
<dbReference type="AlphaFoldDB" id="A0AA50CVD7"/>
<evidence type="ECO:0000313" key="14">
    <source>
        <dbReference type="EMBL" id="WLS01233.1"/>
    </source>
</evidence>